<dbReference type="EMBL" id="FRCP01000026">
    <property type="protein sequence ID" value="SHN00130.1"/>
    <property type="molecule type" value="Genomic_DNA"/>
</dbReference>
<evidence type="ECO:0000313" key="2">
    <source>
        <dbReference type="Proteomes" id="UP000184038"/>
    </source>
</evidence>
<sequence length="214" mass="25199">MMNAEIVERIQIIKSEIFKFFESEIMWASMDEYLSSSVDLVELILKLEERYGFASEIEEDVANTVQNDNVRRYLWVGTQKIEMSGYRTLRVIADAITVVIAEEVEIVNFESFYYRELSLDDWICIGEQPNTFQDMISAVSRNRFCDAEFAGLLKNAGFIVERADYSGCKNTYYVEVKNGQRIWFEDIIVKNEDILIKYRRPRIEILQNLVNERF</sequence>
<proteinExistence type="predicted"/>
<evidence type="ECO:0000313" key="1">
    <source>
        <dbReference type="EMBL" id="SHN00130.1"/>
    </source>
</evidence>
<organism evidence="1 2">
    <name type="scientific">Anaerosporobacter mobilis DSM 15930</name>
    <dbReference type="NCBI Taxonomy" id="1120996"/>
    <lineage>
        <taxon>Bacteria</taxon>
        <taxon>Bacillati</taxon>
        <taxon>Bacillota</taxon>
        <taxon>Clostridia</taxon>
        <taxon>Lachnospirales</taxon>
        <taxon>Lachnospiraceae</taxon>
        <taxon>Anaerosporobacter</taxon>
    </lineage>
</organism>
<dbReference type="Proteomes" id="UP000184038">
    <property type="component" value="Unassembled WGS sequence"/>
</dbReference>
<dbReference type="RefSeq" id="WP_073291274.1">
    <property type="nucleotide sequence ID" value="NZ_FRCP01000026.1"/>
</dbReference>
<reference evidence="1 2" key="1">
    <citation type="submission" date="2016-11" db="EMBL/GenBank/DDBJ databases">
        <authorList>
            <person name="Jaros S."/>
            <person name="Januszkiewicz K."/>
            <person name="Wedrychowicz H."/>
        </authorList>
    </citation>
    <scope>NUCLEOTIDE SEQUENCE [LARGE SCALE GENOMIC DNA]</scope>
    <source>
        <strain evidence="1 2">DSM 15930</strain>
    </source>
</reference>
<accession>A0A1M7N947</accession>
<name>A0A1M7N947_9FIRM</name>
<protein>
    <submittedName>
        <fullName evidence="1">Uncharacterized protein</fullName>
    </submittedName>
</protein>
<keyword evidence="2" id="KW-1185">Reference proteome</keyword>
<gene>
    <name evidence="1" type="ORF">SAMN02746066_04306</name>
</gene>
<dbReference type="OrthoDB" id="9802627at2"/>
<dbReference type="AlphaFoldDB" id="A0A1M7N947"/>
<dbReference type="STRING" id="1120996.SAMN02746066_04306"/>